<name>A0A7D9M798_PARCT</name>
<feature type="compositionally biased region" description="Polar residues" evidence="1">
    <location>
        <begin position="1"/>
        <end position="18"/>
    </location>
</feature>
<evidence type="ECO:0000256" key="1">
    <source>
        <dbReference type="SAM" id="MobiDB-lite"/>
    </source>
</evidence>
<dbReference type="AlphaFoldDB" id="A0A7D9M798"/>
<sequence length="315" mass="36079">MPTSNATSKGWTRLNRIQTKAAPPNTKSTTPENSATTSNASITASTNPNWHTTPKKYEGEDITKKLVDLLEKENCDIYDKFRDITPLEMTSADVANYKNATKCYVCNDEFTPSLHRNVQSKEIVVGKYEDKNGKTKPVKRELRFLDSLKFTLSSLDKLTGNLGKDDFGNLNLMTSHCTEEQRELLKRKGVFPYEYMDGFDKLEEISLPSKDKFYSRLNNEGVSVADYERACNVWKTFNMQTMRDYHDLYLKTDVLLLVDVMENFRNICKTHYGLDPMWYYTAPGLAWDAALKLTGVELELISDPDMYPMVESGIR</sequence>
<evidence type="ECO:0000313" key="2">
    <source>
        <dbReference type="EMBL" id="CAB4043748.1"/>
    </source>
</evidence>
<feature type="compositionally biased region" description="Low complexity" evidence="1">
    <location>
        <begin position="33"/>
        <end position="49"/>
    </location>
</feature>
<dbReference type="EMBL" id="CACRXK020033061">
    <property type="protein sequence ID" value="CAB4043748.1"/>
    <property type="molecule type" value="Genomic_DNA"/>
</dbReference>
<dbReference type="PANTHER" id="PTHR31511">
    <property type="entry name" value="PROTEIN CBG23764"/>
    <property type="match status" value="1"/>
</dbReference>
<keyword evidence="3" id="KW-1185">Reference proteome</keyword>
<accession>A0A7D9M798</accession>
<evidence type="ECO:0000313" key="3">
    <source>
        <dbReference type="Proteomes" id="UP001152795"/>
    </source>
</evidence>
<comment type="caution">
    <text evidence="2">The sequence shown here is derived from an EMBL/GenBank/DDBJ whole genome shotgun (WGS) entry which is preliminary data.</text>
</comment>
<feature type="region of interest" description="Disordered" evidence="1">
    <location>
        <begin position="1"/>
        <end position="56"/>
    </location>
</feature>
<organism evidence="2 3">
    <name type="scientific">Paramuricea clavata</name>
    <name type="common">Red gorgonian</name>
    <name type="synonym">Violescent sea-whip</name>
    <dbReference type="NCBI Taxonomy" id="317549"/>
    <lineage>
        <taxon>Eukaryota</taxon>
        <taxon>Metazoa</taxon>
        <taxon>Cnidaria</taxon>
        <taxon>Anthozoa</taxon>
        <taxon>Octocorallia</taxon>
        <taxon>Malacalcyonacea</taxon>
        <taxon>Plexauridae</taxon>
        <taxon>Paramuricea</taxon>
    </lineage>
</organism>
<dbReference type="OrthoDB" id="6417425at2759"/>
<proteinExistence type="predicted"/>
<feature type="non-terminal residue" evidence="2">
    <location>
        <position position="315"/>
    </location>
</feature>
<protein>
    <submittedName>
        <fullName evidence="2">Uncharacterized transposon-derived</fullName>
    </submittedName>
</protein>
<dbReference type="PANTHER" id="PTHR31511:SF12">
    <property type="entry name" value="RHO TERMINATION FACTOR N-TERMINAL DOMAIN-CONTAINING PROTEIN"/>
    <property type="match status" value="1"/>
</dbReference>
<gene>
    <name evidence="2" type="ORF">PACLA_8A081059</name>
</gene>
<dbReference type="Proteomes" id="UP001152795">
    <property type="component" value="Unassembled WGS sequence"/>
</dbReference>
<reference evidence="2" key="1">
    <citation type="submission" date="2020-04" db="EMBL/GenBank/DDBJ databases">
        <authorList>
            <person name="Alioto T."/>
            <person name="Alioto T."/>
            <person name="Gomez Garrido J."/>
        </authorList>
    </citation>
    <scope>NUCLEOTIDE SEQUENCE</scope>
    <source>
        <strain evidence="2">A484AB</strain>
    </source>
</reference>